<comment type="cofactor">
    <cofactor evidence="1">
        <name>Mn(2+)</name>
        <dbReference type="ChEBI" id="CHEBI:29035"/>
    </cofactor>
</comment>
<dbReference type="GO" id="GO:0004518">
    <property type="term" value="F:nuclease activity"/>
    <property type="evidence" value="ECO:0007669"/>
    <property type="project" value="UniProtKB-KW"/>
</dbReference>
<organism evidence="11 12">
    <name type="scientific">Nocardioides euryhalodurans</name>
    <dbReference type="NCBI Taxonomy" id="2518370"/>
    <lineage>
        <taxon>Bacteria</taxon>
        <taxon>Bacillati</taxon>
        <taxon>Actinomycetota</taxon>
        <taxon>Actinomycetes</taxon>
        <taxon>Propionibacteriales</taxon>
        <taxon>Nocardioidaceae</taxon>
        <taxon>Nocardioides</taxon>
    </lineage>
</organism>
<dbReference type="GO" id="GO:0003697">
    <property type="term" value="F:single-stranded DNA binding"/>
    <property type="evidence" value="ECO:0007669"/>
    <property type="project" value="TreeGrafter"/>
</dbReference>
<evidence type="ECO:0000313" key="12">
    <source>
        <dbReference type="Proteomes" id="UP000294894"/>
    </source>
</evidence>
<dbReference type="SUPFAM" id="SSF56219">
    <property type="entry name" value="DNase I-like"/>
    <property type="match status" value="1"/>
</dbReference>
<dbReference type="AlphaFoldDB" id="A0A4V1BE81"/>
<dbReference type="PANTHER" id="PTHR15822:SF4">
    <property type="entry name" value="TYROSYL-DNA PHOSPHODIESTERASE 2"/>
    <property type="match status" value="1"/>
</dbReference>
<proteinExistence type="predicted"/>
<evidence type="ECO:0000256" key="9">
    <source>
        <dbReference type="SAM" id="MobiDB-lite"/>
    </source>
</evidence>
<feature type="region of interest" description="Disordered" evidence="9">
    <location>
        <begin position="1"/>
        <end position="22"/>
    </location>
</feature>
<evidence type="ECO:0000256" key="6">
    <source>
        <dbReference type="ARBA" id="ARBA00022801"/>
    </source>
</evidence>
<evidence type="ECO:0000256" key="7">
    <source>
        <dbReference type="ARBA" id="ARBA00022842"/>
    </source>
</evidence>
<dbReference type="Pfam" id="PF03372">
    <property type="entry name" value="Exo_endo_phos"/>
    <property type="match status" value="1"/>
</dbReference>
<dbReference type="RefSeq" id="WP_135079385.1">
    <property type="nucleotide sequence ID" value="NZ_CP038267.1"/>
</dbReference>
<dbReference type="InterPro" id="IPR005135">
    <property type="entry name" value="Endo/exonuclease/phosphatase"/>
</dbReference>
<evidence type="ECO:0000256" key="2">
    <source>
        <dbReference type="ARBA" id="ARBA00001946"/>
    </source>
</evidence>
<dbReference type="Proteomes" id="UP000294894">
    <property type="component" value="Chromosome"/>
</dbReference>
<accession>A0A4V1BE81</accession>
<protein>
    <recommendedName>
        <fullName evidence="10">Endonuclease/exonuclease/phosphatase domain-containing protein</fullName>
    </recommendedName>
</protein>
<feature type="domain" description="Endonuclease/exonuclease/phosphatase" evidence="10">
    <location>
        <begin position="71"/>
        <end position="379"/>
    </location>
</feature>
<dbReference type="GO" id="GO:0046872">
    <property type="term" value="F:metal ion binding"/>
    <property type="evidence" value="ECO:0007669"/>
    <property type="project" value="UniProtKB-KW"/>
</dbReference>
<comment type="cofactor">
    <cofactor evidence="2">
        <name>Mg(2+)</name>
        <dbReference type="ChEBI" id="CHEBI:18420"/>
    </cofactor>
</comment>
<keyword evidence="6" id="KW-0378">Hydrolase</keyword>
<evidence type="ECO:0000256" key="1">
    <source>
        <dbReference type="ARBA" id="ARBA00001936"/>
    </source>
</evidence>
<dbReference type="InterPro" id="IPR036691">
    <property type="entry name" value="Endo/exonu/phosph_ase_sf"/>
</dbReference>
<dbReference type="KEGG" id="noy:EXE57_16555"/>
<dbReference type="InterPro" id="IPR051547">
    <property type="entry name" value="TDP2-like"/>
</dbReference>
<evidence type="ECO:0000313" key="11">
    <source>
        <dbReference type="EMBL" id="QBR93702.1"/>
    </source>
</evidence>
<name>A0A4V1BE81_9ACTN</name>
<keyword evidence="8" id="KW-0234">DNA repair</keyword>
<dbReference type="PANTHER" id="PTHR15822">
    <property type="entry name" value="TRAF AND TNF RECEPTOR-ASSOCIATED PROTEIN"/>
    <property type="match status" value="1"/>
</dbReference>
<dbReference type="GO" id="GO:0070260">
    <property type="term" value="F:5'-tyrosyl-DNA phosphodiesterase activity"/>
    <property type="evidence" value="ECO:0007669"/>
    <property type="project" value="TreeGrafter"/>
</dbReference>
<dbReference type="EMBL" id="CP038267">
    <property type="protein sequence ID" value="QBR93702.1"/>
    <property type="molecule type" value="Genomic_DNA"/>
</dbReference>
<evidence type="ECO:0000256" key="4">
    <source>
        <dbReference type="ARBA" id="ARBA00022723"/>
    </source>
</evidence>
<dbReference type="OrthoDB" id="9787701at2"/>
<evidence type="ECO:0000259" key="10">
    <source>
        <dbReference type="Pfam" id="PF03372"/>
    </source>
</evidence>
<sequence length="397" mass="42337">MTERPPEPGDESPPEPRPLTEGMRAMGRTRRFTRGCLAAAVAALMAVTAASAPAAQGSPDRSAAPRELGVATYNVYLGADLTPLFAAGNQQEFVAAAAAVYAQMEYTDFPRRAEAIADQIGAHEPEVLGLQEVALWQKGPLGGPLGTTYDFLEVLLDALAARGMDYEAVATNANFGTTQPVPISATEQVSFLDRDVILVRTDSRLKVRNAQSALFDAALTLPSAIGPITVPRGYSTVDVKVRGKWVRVANTHLEAFGGRFVRELQGRELIAALAGSPYPVVVLGDLNTCPENTDPCTLDDTYEDVVGAGYVDAWAELNGIQGGWTSGQSATLDDPDEITHRIDYVLHRGAGLRATEVEVIGEEEADRTGGTPNLWPSDHAGVVATIVRARPGRHVHD</sequence>
<evidence type="ECO:0000256" key="5">
    <source>
        <dbReference type="ARBA" id="ARBA00022763"/>
    </source>
</evidence>
<dbReference type="GO" id="GO:0006302">
    <property type="term" value="P:double-strand break repair"/>
    <property type="evidence" value="ECO:0007669"/>
    <property type="project" value="TreeGrafter"/>
</dbReference>
<reference evidence="11 12" key="1">
    <citation type="submission" date="2019-03" db="EMBL/GenBank/DDBJ databases">
        <title>Three New Species of Nocardioides, Nocardioides euryhalodurans sp. nov., Nocardioides seonyuensis sp. nov. and Nocardioides eburneoflavus sp. nov., Iolated from Soil.</title>
        <authorList>
            <person name="Roh S.G."/>
            <person name="Lee C."/>
            <person name="Kim M.-K."/>
            <person name="Kim S.B."/>
        </authorList>
    </citation>
    <scope>NUCLEOTIDE SEQUENCE [LARGE SCALE GENOMIC DNA]</scope>
    <source>
        <strain evidence="11 12">MMS17-SY117</strain>
    </source>
</reference>
<evidence type="ECO:0000256" key="8">
    <source>
        <dbReference type="ARBA" id="ARBA00023204"/>
    </source>
</evidence>
<keyword evidence="7" id="KW-0460">Magnesium</keyword>
<keyword evidence="4" id="KW-0479">Metal-binding</keyword>
<evidence type="ECO:0000256" key="3">
    <source>
        <dbReference type="ARBA" id="ARBA00022722"/>
    </source>
</evidence>
<keyword evidence="5" id="KW-0227">DNA damage</keyword>
<gene>
    <name evidence="11" type="ORF">EXE57_16555</name>
</gene>
<dbReference type="Gene3D" id="3.60.10.10">
    <property type="entry name" value="Endonuclease/exonuclease/phosphatase"/>
    <property type="match status" value="1"/>
</dbReference>
<dbReference type="GO" id="GO:0005737">
    <property type="term" value="C:cytoplasm"/>
    <property type="evidence" value="ECO:0007669"/>
    <property type="project" value="TreeGrafter"/>
</dbReference>
<keyword evidence="3" id="KW-0540">Nuclease</keyword>
<keyword evidence="12" id="KW-1185">Reference proteome</keyword>